<dbReference type="InterPro" id="IPR050722">
    <property type="entry name" value="Pyruvate:ferred/Flavod_OxRd"/>
</dbReference>
<reference evidence="4" key="1">
    <citation type="journal article" date="2020" name="mSystems">
        <title>Genome- and Community-Level Interaction Insights into Carbon Utilization and Element Cycling Functions of Hydrothermarchaeota in Hydrothermal Sediment.</title>
        <authorList>
            <person name="Zhou Z."/>
            <person name="Liu Y."/>
            <person name="Xu W."/>
            <person name="Pan J."/>
            <person name="Luo Z.H."/>
            <person name="Li M."/>
        </authorList>
    </citation>
    <scope>NUCLEOTIDE SEQUENCE [LARGE SCALE GENOMIC DNA]</scope>
    <source>
        <strain evidence="4">SpSt-1056</strain>
    </source>
</reference>
<gene>
    <name evidence="4" type="ORF">ENM11_07185</name>
</gene>
<dbReference type="InterPro" id="IPR033412">
    <property type="entry name" value="PFOR_II"/>
</dbReference>
<keyword evidence="1" id="KW-0560">Oxidoreductase</keyword>
<dbReference type="Gene3D" id="3.40.50.970">
    <property type="match status" value="1"/>
</dbReference>
<name>A0A7C5L830_CALS0</name>
<keyword evidence="4" id="KW-0670">Pyruvate</keyword>
<dbReference type="GO" id="GO:0016491">
    <property type="term" value="F:oxidoreductase activity"/>
    <property type="evidence" value="ECO:0007669"/>
    <property type="project" value="UniProtKB-KW"/>
</dbReference>
<sequence length="418" mass="45965">MRRMLTGNSAAAWGARVSDVDYVAAYPITPQSEIVETLSNWVAEGLMKARFVNFESEHSMITAAGAAALTGARAFTATSSQGLFYAFEALYTVSGWRAPIVLVNVARGVGMPMVLQVEHGDVLAARDSGFIQLHAETCQEVLDFILMGYRIGEDHGVLLPVIVNMDGFVLSFTREPVEIPEKELVEQFLPPFSYPRPLGSDEGSMVAYAPTVTEGAPYTFFKYQLHMAALRARQVFGEAAKDFRKIFGREHDVIERFMMDDAECAVVCSNSYSSIIRAGVERLRQAGLKVGMVRLKMIRPFPSDELREALSPVEAVAVFEQNISPGKGSALYPEIVEALYHSTERPSAIVSFVGGLGGANIGEEEVDYMVRVALDAARKGRTPKGPILVFREDDWMKLKDYLKIAGIPAEVVEAMHHV</sequence>
<dbReference type="FunFam" id="3.40.50.970:FF:000012">
    <property type="entry name" value="Pyruvate:ferredoxin (Flavodoxin) oxidoreductase"/>
    <property type="match status" value="1"/>
</dbReference>
<dbReference type="GO" id="GO:0044272">
    <property type="term" value="P:sulfur compound biosynthetic process"/>
    <property type="evidence" value="ECO:0007669"/>
    <property type="project" value="UniProtKB-ARBA"/>
</dbReference>
<feature type="domain" description="Pyruvate:ferredoxin oxidoreductase core" evidence="3">
    <location>
        <begin position="262"/>
        <end position="365"/>
    </location>
</feature>
<proteinExistence type="predicted"/>
<dbReference type="Pfam" id="PF17147">
    <property type="entry name" value="PFOR_II"/>
    <property type="match status" value="1"/>
</dbReference>
<dbReference type="SUPFAM" id="SSF52922">
    <property type="entry name" value="TK C-terminal domain-like"/>
    <property type="match status" value="1"/>
</dbReference>
<comment type="caution">
    <text evidence="4">The sequence shown here is derived from an EMBL/GenBank/DDBJ whole genome shotgun (WGS) entry which is preliminary data.</text>
</comment>
<evidence type="ECO:0000259" key="3">
    <source>
        <dbReference type="Pfam" id="PF17147"/>
    </source>
</evidence>
<dbReference type="GO" id="GO:0006979">
    <property type="term" value="P:response to oxidative stress"/>
    <property type="evidence" value="ECO:0007669"/>
    <property type="project" value="TreeGrafter"/>
</dbReference>
<dbReference type="Gene3D" id="3.40.50.920">
    <property type="match status" value="1"/>
</dbReference>
<dbReference type="PANTHER" id="PTHR32154">
    <property type="entry name" value="PYRUVATE-FLAVODOXIN OXIDOREDUCTASE-RELATED"/>
    <property type="match status" value="1"/>
</dbReference>
<accession>A0A7C5L830</accession>
<dbReference type="CDD" id="cd07034">
    <property type="entry name" value="TPP_PYR_PFOR_IOR-alpha_like"/>
    <property type="match status" value="1"/>
</dbReference>
<dbReference type="EMBL" id="DRWN01000059">
    <property type="protein sequence ID" value="HHK68917.1"/>
    <property type="molecule type" value="Genomic_DNA"/>
</dbReference>
<evidence type="ECO:0000313" key="4">
    <source>
        <dbReference type="EMBL" id="HHK68917.1"/>
    </source>
</evidence>
<feature type="domain" description="Pyruvate flavodoxin/ferredoxin oxidoreductase pyrimidine binding" evidence="2">
    <location>
        <begin position="18"/>
        <end position="231"/>
    </location>
</feature>
<dbReference type="GO" id="GO:0006082">
    <property type="term" value="P:organic acid metabolic process"/>
    <property type="evidence" value="ECO:0007669"/>
    <property type="project" value="UniProtKB-ARBA"/>
</dbReference>
<evidence type="ECO:0000259" key="2">
    <source>
        <dbReference type="Pfam" id="PF01855"/>
    </source>
</evidence>
<dbReference type="InterPro" id="IPR029061">
    <property type="entry name" value="THDP-binding"/>
</dbReference>
<protein>
    <submittedName>
        <fullName evidence="4">Pyruvate synthase</fullName>
    </submittedName>
</protein>
<dbReference type="Pfam" id="PF01855">
    <property type="entry name" value="POR_N"/>
    <property type="match status" value="1"/>
</dbReference>
<dbReference type="AlphaFoldDB" id="A0A7C5L830"/>
<dbReference type="InterPro" id="IPR002880">
    <property type="entry name" value="Pyrv_Fd/Flavodoxin_OxRdtase_N"/>
</dbReference>
<dbReference type="PANTHER" id="PTHR32154:SF30">
    <property type="entry name" value="2-OXOACID OXIDOREDUCTASE (FERREDOXIN)"/>
    <property type="match status" value="1"/>
</dbReference>
<organism evidence="4">
    <name type="scientific">Caldiarchaeum subterraneum</name>
    <dbReference type="NCBI Taxonomy" id="311458"/>
    <lineage>
        <taxon>Archaea</taxon>
        <taxon>Nitrososphaerota</taxon>
        <taxon>Candidatus Caldarchaeales</taxon>
        <taxon>Candidatus Caldarchaeaceae</taxon>
        <taxon>Candidatus Caldarchaeum</taxon>
    </lineage>
</organism>
<dbReference type="SUPFAM" id="SSF52518">
    <property type="entry name" value="Thiamin diphosphate-binding fold (THDP-binding)"/>
    <property type="match status" value="1"/>
</dbReference>
<evidence type="ECO:0000256" key="1">
    <source>
        <dbReference type="ARBA" id="ARBA00023002"/>
    </source>
</evidence>
<dbReference type="InterPro" id="IPR009014">
    <property type="entry name" value="Transketo_C/PFOR_II"/>
</dbReference>